<dbReference type="CDD" id="cd22157">
    <property type="entry name" value="F-box_AtFBW1-like"/>
    <property type="match status" value="1"/>
</dbReference>
<evidence type="ECO:0000259" key="1">
    <source>
        <dbReference type="PROSITE" id="PS50181"/>
    </source>
</evidence>
<evidence type="ECO:0000313" key="2">
    <source>
        <dbReference type="EMBL" id="MPA64728.1"/>
    </source>
</evidence>
<dbReference type="InterPro" id="IPR017451">
    <property type="entry name" value="F-box-assoc_interact_dom"/>
</dbReference>
<sequence length="384" mass="43962">MVDSKQRNLTRCNGQVSKGVVDLPLEIISDILSRLPIESIMTCRVVCKSWYSLTQDPDFINLQLSRSNYQPTRIILQPLSDRDTNYTVNHLLLLDTEEHKSKRIPIQRMLLKDRRVMCSCNGLLCIASNNKLDPVFICNPITRNHMKLPSSNSKLDSPSHQVGLGLDPSTGKYKVVRLYKDKSKASRFEILSLGESSWRELSVPHIIPGCHALGSVFWNGTLCWTMIKRVSLDSYNISILAFDLTEEKFQIISLPTEFSPQPYFDLLDLDGYLTLVEHDSDLMKVWRLTGEKVGDFSLCLEQTYETHVSWNDSLTYAVFGRLNHNDYLLHVGFWKDQHLKTHITQFFPQKVQYVHVDIPDISDNFKVFCFKPSLVSPVAASCLS</sequence>
<organism evidence="2">
    <name type="scientific">Davidia involucrata</name>
    <name type="common">Dove tree</name>
    <dbReference type="NCBI Taxonomy" id="16924"/>
    <lineage>
        <taxon>Eukaryota</taxon>
        <taxon>Viridiplantae</taxon>
        <taxon>Streptophyta</taxon>
        <taxon>Embryophyta</taxon>
        <taxon>Tracheophyta</taxon>
        <taxon>Spermatophyta</taxon>
        <taxon>Magnoliopsida</taxon>
        <taxon>eudicotyledons</taxon>
        <taxon>Gunneridae</taxon>
        <taxon>Pentapetalae</taxon>
        <taxon>asterids</taxon>
        <taxon>Cornales</taxon>
        <taxon>Nyssaceae</taxon>
        <taxon>Davidia</taxon>
    </lineage>
</organism>
<dbReference type="InterPro" id="IPR013187">
    <property type="entry name" value="F-box-assoc_dom_typ3"/>
</dbReference>
<protein>
    <recommendedName>
        <fullName evidence="1">F-box domain-containing protein</fullName>
    </recommendedName>
</protein>
<dbReference type="PROSITE" id="PS50181">
    <property type="entry name" value="FBOX"/>
    <property type="match status" value="1"/>
</dbReference>
<dbReference type="EMBL" id="GHES01034169">
    <property type="protein sequence ID" value="MPA64728.1"/>
    <property type="molecule type" value="Transcribed_RNA"/>
</dbReference>
<dbReference type="NCBIfam" id="TIGR01640">
    <property type="entry name" value="F_box_assoc_1"/>
    <property type="match status" value="1"/>
</dbReference>
<dbReference type="InterPro" id="IPR050796">
    <property type="entry name" value="SCF_F-box_component"/>
</dbReference>
<dbReference type="SUPFAM" id="SSF81383">
    <property type="entry name" value="F-box domain"/>
    <property type="match status" value="1"/>
</dbReference>
<dbReference type="PANTHER" id="PTHR31672">
    <property type="entry name" value="BNACNNG10540D PROTEIN"/>
    <property type="match status" value="1"/>
</dbReference>
<dbReference type="Pfam" id="PF00646">
    <property type="entry name" value="F-box"/>
    <property type="match status" value="1"/>
</dbReference>
<reference evidence="2" key="1">
    <citation type="submission" date="2019-08" db="EMBL/GenBank/DDBJ databases">
        <title>Reference gene set and small RNA set construction with multiple tissues from Davidia involucrata Baill.</title>
        <authorList>
            <person name="Yang H."/>
            <person name="Zhou C."/>
            <person name="Li G."/>
            <person name="Wang J."/>
            <person name="Gao P."/>
            <person name="Wang M."/>
            <person name="Wang R."/>
            <person name="Zhao Y."/>
        </authorList>
    </citation>
    <scope>NUCLEOTIDE SEQUENCE</scope>
    <source>
        <tissue evidence="2">Mixed with DoveR01_LX</tissue>
    </source>
</reference>
<dbReference type="Gene3D" id="1.20.1280.50">
    <property type="match status" value="1"/>
</dbReference>
<dbReference type="InterPro" id="IPR001810">
    <property type="entry name" value="F-box_dom"/>
</dbReference>
<dbReference type="PANTHER" id="PTHR31672:SF13">
    <property type="entry name" value="F-BOX PROTEIN CPR30-LIKE"/>
    <property type="match status" value="1"/>
</dbReference>
<accession>A0A5B7B982</accession>
<dbReference type="SMART" id="SM00256">
    <property type="entry name" value="FBOX"/>
    <property type="match status" value="1"/>
</dbReference>
<proteinExistence type="predicted"/>
<feature type="domain" description="F-box" evidence="1">
    <location>
        <begin position="17"/>
        <end position="64"/>
    </location>
</feature>
<gene>
    <name evidence="2" type="ORF">Din_034169</name>
</gene>
<dbReference type="AlphaFoldDB" id="A0A5B7B982"/>
<name>A0A5B7B982_DAVIN</name>
<dbReference type="InterPro" id="IPR036047">
    <property type="entry name" value="F-box-like_dom_sf"/>
</dbReference>
<dbReference type="Pfam" id="PF08268">
    <property type="entry name" value="FBA_3"/>
    <property type="match status" value="1"/>
</dbReference>